<accession>A0A399F516</accession>
<dbReference type="InterPro" id="IPR007341">
    <property type="entry name" value="Transgly_assoc"/>
</dbReference>
<comment type="caution">
    <text evidence="8">The sequence shown here is derived from an EMBL/GenBank/DDBJ whole genome shotgun (WGS) entry which is preliminary data.</text>
</comment>
<comment type="subcellular location">
    <subcellularLocation>
        <location evidence="1">Cell membrane</location>
        <topology evidence="1">Multi-pass membrane protein</topology>
    </subcellularLocation>
</comment>
<dbReference type="AlphaFoldDB" id="A0A399F516"/>
<keyword evidence="5 7" id="KW-1133">Transmembrane helix</keyword>
<comment type="similarity">
    <text evidence="2">Belongs to the UPF0410 family.</text>
</comment>
<dbReference type="RefSeq" id="WP_119357691.1">
    <property type="nucleotide sequence ID" value="NZ_BJXM01000012.1"/>
</dbReference>
<gene>
    <name evidence="8" type="ORF">Mgrana_02218</name>
</gene>
<dbReference type="GO" id="GO:0005886">
    <property type="term" value="C:plasma membrane"/>
    <property type="evidence" value="ECO:0007669"/>
    <property type="project" value="UniProtKB-SubCell"/>
</dbReference>
<evidence type="ECO:0000256" key="3">
    <source>
        <dbReference type="ARBA" id="ARBA00022475"/>
    </source>
</evidence>
<name>A0A399F516_9DEIN</name>
<evidence type="ECO:0000256" key="1">
    <source>
        <dbReference type="ARBA" id="ARBA00004651"/>
    </source>
</evidence>
<reference evidence="8 9" key="1">
    <citation type="submission" date="2018-08" db="EMBL/GenBank/DDBJ databases">
        <title>Meiothermus granaticius genome AF-68 sequencing project.</title>
        <authorList>
            <person name="Da Costa M.S."/>
            <person name="Albuquerque L."/>
            <person name="Raposo P."/>
            <person name="Froufe H.J.C."/>
            <person name="Barroso C.S."/>
            <person name="Egas C."/>
        </authorList>
    </citation>
    <scope>NUCLEOTIDE SEQUENCE [LARGE SCALE GENOMIC DNA]</scope>
    <source>
        <strain evidence="8 9">AF-68</strain>
    </source>
</reference>
<evidence type="ECO:0000256" key="5">
    <source>
        <dbReference type="ARBA" id="ARBA00022989"/>
    </source>
</evidence>
<evidence type="ECO:0000256" key="4">
    <source>
        <dbReference type="ARBA" id="ARBA00022692"/>
    </source>
</evidence>
<dbReference type="Pfam" id="PF04226">
    <property type="entry name" value="Transgly_assoc"/>
    <property type="match status" value="1"/>
</dbReference>
<evidence type="ECO:0000256" key="7">
    <source>
        <dbReference type="SAM" id="Phobius"/>
    </source>
</evidence>
<evidence type="ECO:0000256" key="2">
    <source>
        <dbReference type="ARBA" id="ARBA00011006"/>
    </source>
</evidence>
<dbReference type="PANTHER" id="PTHR33884">
    <property type="entry name" value="UPF0410 PROTEIN YMGE"/>
    <property type="match status" value="1"/>
</dbReference>
<evidence type="ECO:0000313" key="9">
    <source>
        <dbReference type="Proteomes" id="UP000266178"/>
    </source>
</evidence>
<feature type="transmembrane region" description="Helical" evidence="7">
    <location>
        <begin position="29"/>
        <end position="47"/>
    </location>
</feature>
<dbReference type="EMBL" id="QWLB01000030">
    <property type="protein sequence ID" value="RIH91857.1"/>
    <property type="molecule type" value="Genomic_DNA"/>
</dbReference>
<evidence type="ECO:0000313" key="8">
    <source>
        <dbReference type="EMBL" id="RIH91857.1"/>
    </source>
</evidence>
<keyword evidence="9" id="KW-1185">Reference proteome</keyword>
<keyword evidence="6 7" id="KW-0472">Membrane</keyword>
<dbReference type="Proteomes" id="UP000266178">
    <property type="component" value="Unassembled WGS sequence"/>
</dbReference>
<sequence length="87" mass="8934">MGWIIAILVGALIGWLASLLMGTDARQGALANIVIGIVGSALGRWLFGDVLHIGGAVAAGSFSLLGLLWGVLGAVVLIFILRALRLL</sequence>
<dbReference type="OrthoDB" id="964123at2"/>
<feature type="transmembrane region" description="Helical" evidence="7">
    <location>
        <begin position="53"/>
        <end position="81"/>
    </location>
</feature>
<organism evidence="8 9">
    <name type="scientific">Meiothermus granaticius NBRC 107808</name>
    <dbReference type="NCBI Taxonomy" id="1227551"/>
    <lineage>
        <taxon>Bacteria</taxon>
        <taxon>Thermotogati</taxon>
        <taxon>Deinococcota</taxon>
        <taxon>Deinococci</taxon>
        <taxon>Thermales</taxon>
        <taxon>Thermaceae</taxon>
        <taxon>Meiothermus</taxon>
    </lineage>
</organism>
<protein>
    <submittedName>
        <fullName evidence="8">Transglycosylase associated protein</fullName>
    </submittedName>
</protein>
<keyword evidence="4 7" id="KW-0812">Transmembrane</keyword>
<dbReference type="PANTHER" id="PTHR33884:SF3">
    <property type="entry name" value="UPF0410 PROTEIN YMGE"/>
    <property type="match status" value="1"/>
</dbReference>
<feature type="transmembrane region" description="Helical" evidence="7">
    <location>
        <begin position="6"/>
        <end position="22"/>
    </location>
</feature>
<keyword evidence="3" id="KW-1003">Cell membrane</keyword>
<proteinExistence type="inferred from homology"/>
<evidence type="ECO:0000256" key="6">
    <source>
        <dbReference type="ARBA" id="ARBA00023136"/>
    </source>
</evidence>